<gene>
    <name evidence="3" type="ORF">GCM10023225_11450</name>
</gene>
<evidence type="ECO:0008006" key="5">
    <source>
        <dbReference type="Google" id="ProtNLM"/>
    </source>
</evidence>
<dbReference type="SUPFAM" id="SSF63829">
    <property type="entry name" value="Calcium-dependent phosphotriesterase"/>
    <property type="match status" value="1"/>
</dbReference>
<protein>
    <recommendedName>
        <fullName evidence="5">ScyD/ScyE family protein</fullName>
    </recommendedName>
</protein>
<keyword evidence="4" id="KW-1185">Reference proteome</keyword>
<comment type="caution">
    <text evidence="3">The sequence shown here is derived from an EMBL/GenBank/DDBJ whole genome shotgun (WGS) entry which is preliminary data.</text>
</comment>
<sequence length="403" mass="39898">MRRRTTTAATLLALTCLAPAAPATATTGEHDPAPVVVATGLDNPRQLGWDRDGASLLVAEAGSGGDTCAGEGPQRQCAGLTGAVGLVHDPGARTGGAPHRVVTGLASIAAPDGSFAVGSDGAAATELPGIYAAAMTYVPPEAFPGVDLPGGFARQLGSVVLGGHGYSYPVVDLAAAEARLNPDGAQVESNPYGILVVPRTATTPTHALVADAAANTVWRVGIGGDLRPRVSVFATYPTPPDDDTTPEFVPTSLARDADGNVYVGGLGSEQPGAAQVVKYSAGGRELHRWTGFTGVTGVAVAGDGTLYVSQLFGAGAPGGGEDGEPVAPNDDVPGPGPGAPGDVVRVAPSGERTSVPVPFPAGLAVDEEGAVYVSAWSVSDADGAPAGPAGPATPGGQIWRLGS</sequence>
<feature type="chain" id="PRO_5045785803" description="ScyD/ScyE family protein" evidence="2">
    <location>
        <begin position="26"/>
        <end position="403"/>
    </location>
</feature>
<feature type="region of interest" description="Disordered" evidence="1">
    <location>
        <begin position="316"/>
        <end position="341"/>
    </location>
</feature>
<reference evidence="4" key="1">
    <citation type="journal article" date="2019" name="Int. J. Syst. Evol. Microbiol.">
        <title>The Global Catalogue of Microorganisms (GCM) 10K type strain sequencing project: providing services to taxonomists for standard genome sequencing and annotation.</title>
        <authorList>
            <consortium name="The Broad Institute Genomics Platform"/>
            <consortium name="The Broad Institute Genome Sequencing Center for Infectious Disease"/>
            <person name="Wu L."/>
            <person name="Ma J."/>
        </authorList>
    </citation>
    <scope>NUCLEOTIDE SEQUENCE [LARGE SCALE GENOMIC DNA]</scope>
    <source>
        <strain evidence="4">JCM 18126</strain>
    </source>
</reference>
<accession>A0ABP9HHV4</accession>
<dbReference type="InterPro" id="IPR011042">
    <property type="entry name" value="6-blade_b-propeller_TolB-like"/>
</dbReference>
<proteinExistence type="predicted"/>
<dbReference type="EMBL" id="BAABIL010000142">
    <property type="protein sequence ID" value="GAA4971340.1"/>
    <property type="molecule type" value="Genomic_DNA"/>
</dbReference>
<feature type="signal peptide" evidence="2">
    <location>
        <begin position="1"/>
        <end position="25"/>
    </location>
</feature>
<evidence type="ECO:0000256" key="1">
    <source>
        <dbReference type="SAM" id="MobiDB-lite"/>
    </source>
</evidence>
<evidence type="ECO:0000313" key="3">
    <source>
        <dbReference type="EMBL" id="GAA4971340.1"/>
    </source>
</evidence>
<dbReference type="Gene3D" id="2.120.10.30">
    <property type="entry name" value="TolB, C-terminal domain"/>
    <property type="match status" value="1"/>
</dbReference>
<organism evidence="3 4">
    <name type="scientific">Kineococcus glutinatus</name>
    <dbReference type="NCBI Taxonomy" id="1070872"/>
    <lineage>
        <taxon>Bacteria</taxon>
        <taxon>Bacillati</taxon>
        <taxon>Actinomycetota</taxon>
        <taxon>Actinomycetes</taxon>
        <taxon>Kineosporiales</taxon>
        <taxon>Kineosporiaceae</taxon>
        <taxon>Kineococcus</taxon>
    </lineage>
</organism>
<keyword evidence="2" id="KW-0732">Signal</keyword>
<dbReference type="NCBIfam" id="NF033206">
    <property type="entry name" value="ScyE_fam"/>
    <property type="match status" value="1"/>
</dbReference>
<evidence type="ECO:0000256" key="2">
    <source>
        <dbReference type="SAM" id="SignalP"/>
    </source>
</evidence>
<dbReference type="Proteomes" id="UP001501195">
    <property type="component" value="Unassembled WGS sequence"/>
</dbReference>
<dbReference type="RefSeq" id="WP_345711427.1">
    <property type="nucleotide sequence ID" value="NZ_BAABIL010000142.1"/>
</dbReference>
<dbReference type="InterPro" id="IPR048031">
    <property type="entry name" value="ScyD/ScyE-like"/>
</dbReference>
<evidence type="ECO:0000313" key="4">
    <source>
        <dbReference type="Proteomes" id="UP001501195"/>
    </source>
</evidence>
<name>A0ABP9HHV4_9ACTN</name>